<dbReference type="PANTHER" id="PTHR11161">
    <property type="entry name" value="O-ACYLTRANSFERASE"/>
    <property type="match status" value="1"/>
</dbReference>
<reference evidence="2" key="1">
    <citation type="submission" date="2021-02" db="EMBL/GenBank/DDBJ databases">
        <authorList>
            <person name="Nowell W R."/>
        </authorList>
    </citation>
    <scope>NUCLEOTIDE SEQUENCE</scope>
    <source>
        <strain evidence="2">Ploen Becks lab</strain>
    </source>
</reference>
<keyword evidence="1" id="KW-0812">Transmembrane</keyword>
<dbReference type="Proteomes" id="UP000663879">
    <property type="component" value="Unassembled WGS sequence"/>
</dbReference>
<proteinExistence type="predicted"/>
<dbReference type="InterPro" id="IPR052728">
    <property type="entry name" value="O2_lipid_transport_reg"/>
</dbReference>
<comment type="caution">
    <text evidence="2">The sequence shown here is derived from an EMBL/GenBank/DDBJ whole genome shotgun (WGS) entry which is preliminary data.</text>
</comment>
<evidence type="ECO:0008006" key="4">
    <source>
        <dbReference type="Google" id="ProtNLM"/>
    </source>
</evidence>
<keyword evidence="3" id="KW-1185">Reference proteome</keyword>
<gene>
    <name evidence="2" type="ORF">OXX778_LOCUS13502</name>
</gene>
<evidence type="ECO:0000256" key="1">
    <source>
        <dbReference type="SAM" id="Phobius"/>
    </source>
</evidence>
<protein>
    <recommendedName>
        <fullName evidence="4">Nose resistant to fluoxetine protein 6</fullName>
    </recommendedName>
</protein>
<feature type="transmembrane region" description="Helical" evidence="1">
    <location>
        <begin position="6"/>
        <end position="25"/>
    </location>
</feature>
<sequence>IWVALGWILCFVLIITAIFGGYTNHSKDGRRMYTFEYALYFAMTKLTWPLAVSWIIFACHYGYGGIINSILSSKVYIPLNRLSYCAYLIHPVIMITFYYSQEQLPHATHSTLAYMAIGHIVVSLTLSFFYTLIFERPFNALERLVYNPPRSS</sequence>
<accession>A0A814CI71</accession>
<evidence type="ECO:0000313" key="2">
    <source>
        <dbReference type="EMBL" id="CAF0942501.1"/>
    </source>
</evidence>
<organism evidence="2 3">
    <name type="scientific">Brachionus calyciflorus</name>
    <dbReference type="NCBI Taxonomy" id="104777"/>
    <lineage>
        <taxon>Eukaryota</taxon>
        <taxon>Metazoa</taxon>
        <taxon>Spiralia</taxon>
        <taxon>Gnathifera</taxon>
        <taxon>Rotifera</taxon>
        <taxon>Eurotatoria</taxon>
        <taxon>Monogononta</taxon>
        <taxon>Pseudotrocha</taxon>
        <taxon>Ploima</taxon>
        <taxon>Brachionidae</taxon>
        <taxon>Brachionus</taxon>
    </lineage>
</organism>
<feature type="transmembrane region" description="Helical" evidence="1">
    <location>
        <begin position="75"/>
        <end position="99"/>
    </location>
</feature>
<dbReference type="AlphaFoldDB" id="A0A814CI71"/>
<name>A0A814CI71_9BILA</name>
<feature type="non-terminal residue" evidence="2">
    <location>
        <position position="1"/>
    </location>
</feature>
<keyword evidence="1" id="KW-0472">Membrane</keyword>
<dbReference type="EMBL" id="CAJNOC010002607">
    <property type="protein sequence ID" value="CAF0942501.1"/>
    <property type="molecule type" value="Genomic_DNA"/>
</dbReference>
<dbReference type="OrthoDB" id="207378at2759"/>
<evidence type="ECO:0000313" key="3">
    <source>
        <dbReference type="Proteomes" id="UP000663879"/>
    </source>
</evidence>
<feature type="transmembrane region" description="Helical" evidence="1">
    <location>
        <begin position="37"/>
        <end position="63"/>
    </location>
</feature>
<feature type="transmembrane region" description="Helical" evidence="1">
    <location>
        <begin position="111"/>
        <end position="133"/>
    </location>
</feature>
<dbReference type="PANTHER" id="PTHR11161:SF0">
    <property type="entry name" value="O-ACYLTRANSFERASE LIKE PROTEIN"/>
    <property type="match status" value="1"/>
</dbReference>
<keyword evidence="1" id="KW-1133">Transmembrane helix</keyword>